<dbReference type="Pfam" id="PF01432">
    <property type="entry name" value="Peptidase_M3"/>
    <property type="match status" value="1"/>
</dbReference>
<comment type="similarity">
    <text evidence="6">Belongs to the peptidase M3 family.</text>
</comment>
<dbReference type="InterPro" id="IPR001567">
    <property type="entry name" value="Pept_M3A_M3B_dom"/>
</dbReference>
<dbReference type="Proteomes" id="UP001157974">
    <property type="component" value="Unassembled WGS sequence"/>
</dbReference>
<evidence type="ECO:0000259" key="8">
    <source>
        <dbReference type="Pfam" id="PF01432"/>
    </source>
</evidence>
<accession>A0AAV8V3E6</accession>
<keyword evidence="4 6" id="KW-0862">Zinc</keyword>
<dbReference type="GO" id="GO:0004222">
    <property type="term" value="F:metalloendopeptidase activity"/>
    <property type="evidence" value="ECO:0007669"/>
    <property type="project" value="InterPro"/>
</dbReference>
<dbReference type="AlphaFoldDB" id="A0AAV8V3E6"/>
<evidence type="ECO:0000256" key="4">
    <source>
        <dbReference type="ARBA" id="ARBA00022833"/>
    </source>
</evidence>
<dbReference type="InterPro" id="IPR042088">
    <property type="entry name" value="OligoPept_F_C"/>
</dbReference>
<dbReference type="Gene3D" id="1.20.140.70">
    <property type="entry name" value="Oligopeptidase f, N-terminal domain"/>
    <property type="match status" value="1"/>
</dbReference>
<dbReference type="Pfam" id="PF08439">
    <property type="entry name" value="Peptidase_M3_N"/>
    <property type="match status" value="1"/>
</dbReference>
<evidence type="ECO:0000256" key="3">
    <source>
        <dbReference type="ARBA" id="ARBA00022801"/>
    </source>
</evidence>
<dbReference type="InterPro" id="IPR034006">
    <property type="entry name" value="M3B_PepF_2"/>
</dbReference>
<keyword evidence="7" id="KW-1133">Transmembrane helix</keyword>
<keyword evidence="11" id="KW-1185">Reference proteome</keyword>
<reference evidence="10 11" key="1">
    <citation type="journal article" date="2023" name="Nat. Commun.">
        <title>Origin of minicircular mitochondrial genomes in red algae.</title>
        <authorList>
            <person name="Lee Y."/>
            <person name="Cho C.H."/>
            <person name="Lee Y.M."/>
            <person name="Park S.I."/>
            <person name="Yang J.H."/>
            <person name="West J.A."/>
            <person name="Bhattacharya D."/>
            <person name="Yoon H.S."/>
        </authorList>
    </citation>
    <scope>NUCLEOTIDE SEQUENCE [LARGE SCALE GENOMIC DNA]</scope>
    <source>
        <strain evidence="10 11">CCMP1338</strain>
        <tissue evidence="10">Whole cell</tissue>
    </source>
</reference>
<dbReference type="GO" id="GO:0006508">
    <property type="term" value="P:proteolysis"/>
    <property type="evidence" value="ECO:0007669"/>
    <property type="project" value="UniProtKB-KW"/>
</dbReference>
<dbReference type="SUPFAM" id="SSF55486">
    <property type="entry name" value="Metalloproteases ('zincins'), catalytic domain"/>
    <property type="match status" value="1"/>
</dbReference>
<dbReference type="PANTHER" id="PTHR34217:SF1">
    <property type="entry name" value="CARBOXYPEPTIDASE 1"/>
    <property type="match status" value="1"/>
</dbReference>
<proteinExistence type="inferred from homology"/>
<sequence>MFTSSHFGRAKRSYSGSVVMIGFILSTVRGVSGNSRCAAGTCRSVLAERVVEGGPSWVLSSEYPSLESVELKSDLDRVRDLVKEIGGVENAISGYLDNCEGLSVNECQVNGVLDALTLSSKLKSEAEVLLRNVGVYSSCEKSVDGSNIDARKKSLEVQEVAARLGEVTLSKDLFLMRCADDVVSEFLSANNETKAEAAHIRRQRKLRDSRLSLQEEKLYTTLSVNGHSSWGTMYSTISGTIKCDITLADGSKEKVGLATAAGYLDNPSEAVRRSAFEGIRDSWAVHEESCAAALNSMVGWRLDMYKRRGLHFLDTPLHQNRMTKKTLDTMLRVVEDRSELARRVLRTKAKLLGKQKLDAWDLFAPLPAEIAENQEIEGRYTFEEAVQLIKESVGSIDQEMGDFVQLMADNGWIEARKASQKVPGAYQTEFSKSRTPRVYLSDYNGGAAHVLTLAHELGHAFHSWTMRELAVPETYLGMNVAETASIFFETVVSGALLNRTTNELERLRILWAACENASAFLLNIPARFRFEEQLHIQREKQSLTPSELSSLMEQAWTDQYKDSLATVQPFFWQSKLHFYITGVCFYNFPYTFGWLLALGVYNQRERLGDKFFDAYKALLRDTGKLDTEELVLAHLNEDIGEDAFWNKSLDTVERIVKEFETQASMIKPIPGPVYDA</sequence>
<dbReference type="Gene3D" id="1.10.1370.20">
    <property type="entry name" value="Oligoendopeptidase f, C-terminal domain"/>
    <property type="match status" value="1"/>
</dbReference>
<name>A0AAV8V3E6_9RHOD</name>
<dbReference type="InterPro" id="IPR013647">
    <property type="entry name" value="OligopepF_N_dom"/>
</dbReference>
<keyword evidence="3 6" id="KW-0378">Hydrolase</keyword>
<dbReference type="GO" id="GO:0004181">
    <property type="term" value="F:metallocarboxypeptidase activity"/>
    <property type="evidence" value="ECO:0007669"/>
    <property type="project" value="InterPro"/>
</dbReference>
<keyword evidence="5 6" id="KW-0482">Metalloprotease</keyword>
<evidence type="ECO:0000256" key="2">
    <source>
        <dbReference type="ARBA" id="ARBA00022723"/>
    </source>
</evidence>
<dbReference type="EMBL" id="JAMWBK010000001">
    <property type="protein sequence ID" value="KAJ8908814.1"/>
    <property type="molecule type" value="Genomic_DNA"/>
</dbReference>
<evidence type="ECO:0008006" key="12">
    <source>
        <dbReference type="Google" id="ProtNLM"/>
    </source>
</evidence>
<evidence type="ECO:0000256" key="5">
    <source>
        <dbReference type="ARBA" id="ARBA00023049"/>
    </source>
</evidence>
<feature type="transmembrane region" description="Helical" evidence="7">
    <location>
        <begin position="576"/>
        <end position="601"/>
    </location>
</feature>
<protein>
    <recommendedName>
        <fullName evidence="12">Peptidase M3A/M3B catalytic domain-containing protein</fullName>
    </recommendedName>
</protein>
<dbReference type="GO" id="GO:0046872">
    <property type="term" value="F:metal ion binding"/>
    <property type="evidence" value="ECO:0007669"/>
    <property type="project" value="UniProtKB-UniRule"/>
</dbReference>
<dbReference type="InterPro" id="IPR001333">
    <property type="entry name" value="Peptidase_M32_Taq"/>
</dbReference>
<dbReference type="PANTHER" id="PTHR34217">
    <property type="entry name" value="METAL-DEPENDENT CARBOXYPEPTIDASE"/>
    <property type="match status" value="1"/>
</dbReference>
<keyword evidence="2 6" id="KW-0479">Metal-binding</keyword>
<feature type="domain" description="Peptidase M3A/M3B catalytic" evidence="8">
    <location>
        <begin position="264"/>
        <end position="637"/>
    </location>
</feature>
<keyword evidence="7" id="KW-0812">Transmembrane</keyword>
<evidence type="ECO:0000313" key="11">
    <source>
        <dbReference type="Proteomes" id="UP001157974"/>
    </source>
</evidence>
<evidence type="ECO:0000259" key="9">
    <source>
        <dbReference type="Pfam" id="PF08439"/>
    </source>
</evidence>
<evidence type="ECO:0000256" key="6">
    <source>
        <dbReference type="RuleBase" id="RU003435"/>
    </source>
</evidence>
<evidence type="ECO:0000256" key="7">
    <source>
        <dbReference type="SAM" id="Phobius"/>
    </source>
</evidence>
<comment type="caution">
    <text evidence="10">The sequence shown here is derived from an EMBL/GenBank/DDBJ whole genome shotgun (WGS) entry which is preliminary data.</text>
</comment>
<organism evidence="10 11">
    <name type="scientific">Rhodosorus marinus</name>
    <dbReference type="NCBI Taxonomy" id="101924"/>
    <lineage>
        <taxon>Eukaryota</taxon>
        <taxon>Rhodophyta</taxon>
        <taxon>Stylonematophyceae</taxon>
        <taxon>Stylonematales</taxon>
        <taxon>Stylonemataceae</taxon>
        <taxon>Rhodosorus</taxon>
    </lineage>
</organism>
<gene>
    <name evidence="10" type="ORF">NDN08_005518</name>
</gene>
<evidence type="ECO:0000256" key="1">
    <source>
        <dbReference type="ARBA" id="ARBA00022670"/>
    </source>
</evidence>
<evidence type="ECO:0000313" key="10">
    <source>
        <dbReference type="EMBL" id="KAJ8908814.1"/>
    </source>
</evidence>
<keyword evidence="7" id="KW-0472">Membrane</keyword>
<feature type="domain" description="Oligopeptidase F N-terminal" evidence="9">
    <location>
        <begin position="175"/>
        <end position="242"/>
    </location>
</feature>
<comment type="cofactor">
    <cofactor evidence="6">
        <name>Zn(2+)</name>
        <dbReference type="ChEBI" id="CHEBI:29105"/>
    </cofactor>
    <text evidence="6">Binds 1 zinc ion.</text>
</comment>
<keyword evidence="1 6" id="KW-0645">Protease</keyword>
<dbReference type="CDD" id="cd09607">
    <property type="entry name" value="M3B_PepF"/>
    <property type="match status" value="1"/>
</dbReference>